<protein>
    <recommendedName>
        <fullName evidence="3">Protein CR006 P-loop domain-containing protein</fullName>
    </recommendedName>
</protein>
<feature type="region of interest" description="Disordered" evidence="2">
    <location>
        <begin position="961"/>
        <end position="982"/>
    </location>
</feature>
<sequence>MNSRIAAVQKLSCGNLHPQSIGNGGTPLCAPELFLEGRVLHVEHAIEIGGLPGQHPGNLLQAETRPLQRQDLAQLCNFLGAGEPPVLPLVVQNIHPVFFNSTISTFAFILIILLCRESAYRLHTVKQTCREGALAKTLLEWSGDQDLWTRDSLRRIAAASDYTVGDDELVAIRKNVIAAARSSEELVEGECLDRGHLGISSNETRRAAILQLGPVENIDRLAPNQQLRFAPAGITLVYGENGSGKSGYTRIAKKLCRSLAAEDLRGNVFAESGNAPKVTVRYKVGDDEPIALEWDPQTDAPGVLQQISVFDSGNARLYVDTKNRIAYLPKEIAILEHHGEICQRLSQGFAADERTSLTRISVPFSAGYSPGSSVTEMLARLDPAKTDLPKADELNTLAELSDAERGELADLERELAADPMAMAAARRRMVALLGRVDEVLVGLQEALSNDFEVKLAAARAACIEADKAVRLSATERFANEPFKNTGTDAWQILFEAARAFAISSGDQTDDRLPALEGDLCLLCQEPLSEAGASRIGRFNDFISSEASRLAQAARTRLEEALGGLRSVAIPSEQVITENFAIYAEDNAVRAGVTSHLVEAIHDFERRRAAMVSGATEIPRVPDLSDLLATVRSEHNLLEAEAHELTHKATHAARLDEKRARLADLRDRNTLAANLPSTLQRHADLSALQCIRRCVQLVNTRAISTQITALRKEMVTAEFNKRIQSEIEVLDLKHIPFQLQETSAGGQNLFSIGLQGVKHVKNKQVLSEGEQRALALACFLAEIGDDREKYGMIIDDPVSSLDHIRMRRVAKRLVAEAAKGRQVVIFTHNIVFFNEIVSEASRFGEQTPLVKTVIRKTDSAGFGVIEEDKEPWVADLSARIGTLRDRAKSYASLTEFDTESYRRLVKDFYSDLRETWERAVEELVLNKTIVRFVPDVMTMRLKAVGVDDDDYRTIYHAMKHVSERSGHDMSSGRDIPQPKPSEMADDLKVLDDFRIAYRAKQKRLTEAREKLEEPVKALLE</sequence>
<gene>
    <name evidence="4" type="ORF">Rleg4DRAFT_2322</name>
</gene>
<feature type="coiled-coil region" evidence="1">
    <location>
        <begin position="627"/>
        <end position="667"/>
    </location>
</feature>
<dbReference type="EMBL" id="JH719395">
    <property type="protein sequence ID" value="EJC80685.1"/>
    <property type="molecule type" value="Genomic_DNA"/>
</dbReference>
<organism evidence="4 5">
    <name type="scientific">Rhizobium leguminosarum bv. trifolii WSM2297</name>
    <dbReference type="NCBI Taxonomy" id="754762"/>
    <lineage>
        <taxon>Bacteria</taxon>
        <taxon>Pseudomonadati</taxon>
        <taxon>Pseudomonadota</taxon>
        <taxon>Alphaproteobacteria</taxon>
        <taxon>Hyphomicrobiales</taxon>
        <taxon>Rhizobiaceae</taxon>
        <taxon>Rhizobium/Agrobacterium group</taxon>
        <taxon>Rhizobium</taxon>
    </lineage>
</organism>
<dbReference type="Pfam" id="PF13166">
    <property type="entry name" value="AAA_13"/>
    <property type="match status" value="1"/>
</dbReference>
<dbReference type="InterPro" id="IPR027417">
    <property type="entry name" value="P-loop_NTPase"/>
</dbReference>
<dbReference type="Proteomes" id="UP000005732">
    <property type="component" value="Unassembled WGS sequence"/>
</dbReference>
<dbReference type="SUPFAM" id="SSF52540">
    <property type="entry name" value="P-loop containing nucleoside triphosphate hydrolases"/>
    <property type="match status" value="1"/>
</dbReference>
<evidence type="ECO:0000256" key="2">
    <source>
        <dbReference type="SAM" id="MobiDB-lite"/>
    </source>
</evidence>
<dbReference type="PANTHER" id="PTHR32182">
    <property type="entry name" value="DNA REPLICATION AND REPAIR PROTEIN RECF"/>
    <property type="match status" value="1"/>
</dbReference>
<dbReference type="HOGENOM" id="CLU_016086_0_0_5"/>
<dbReference type="GO" id="GO:0000731">
    <property type="term" value="P:DNA synthesis involved in DNA repair"/>
    <property type="evidence" value="ECO:0007669"/>
    <property type="project" value="TreeGrafter"/>
</dbReference>
<name>J0CM83_RHILT</name>
<proteinExistence type="predicted"/>
<keyword evidence="1" id="KW-0175">Coiled coil</keyword>
<dbReference type="PANTHER" id="PTHR32182:SF22">
    <property type="entry name" value="ATP-DEPENDENT ENDONUCLEASE, OLD FAMILY-RELATED"/>
    <property type="match status" value="1"/>
</dbReference>
<dbReference type="InterPro" id="IPR026866">
    <property type="entry name" value="CR006_AAA"/>
</dbReference>
<evidence type="ECO:0000313" key="4">
    <source>
        <dbReference type="EMBL" id="EJC80685.1"/>
    </source>
</evidence>
<evidence type="ECO:0000259" key="3">
    <source>
        <dbReference type="Pfam" id="PF13166"/>
    </source>
</evidence>
<accession>J0CM83</accession>
<dbReference type="GO" id="GO:0006302">
    <property type="term" value="P:double-strand break repair"/>
    <property type="evidence" value="ECO:0007669"/>
    <property type="project" value="TreeGrafter"/>
</dbReference>
<dbReference type="CDD" id="cd00267">
    <property type="entry name" value="ABC_ATPase"/>
    <property type="match status" value="1"/>
</dbReference>
<reference evidence="4 5" key="1">
    <citation type="submission" date="2012-02" db="EMBL/GenBank/DDBJ databases">
        <title>Improved High-Quality Draft Sequence of Rhizobium leguminosarum bv. trifolii WSM2297.</title>
        <authorList>
            <consortium name="US DOE Joint Genome Institute"/>
            <person name="Lucas S."/>
            <person name="Han J."/>
            <person name="Lapidus A."/>
            <person name="Cheng J.-F."/>
            <person name="Goodwin L."/>
            <person name="Pitluck S."/>
            <person name="Peters L."/>
            <person name="Ovchinnikova G."/>
            <person name="Zhang X."/>
            <person name="Detter J.C."/>
            <person name="Han C."/>
            <person name="Tapia R."/>
            <person name="Land M."/>
            <person name="Hauser L."/>
            <person name="Kyrpides N."/>
            <person name="Ivanova N."/>
            <person name="Pagani I."/>
            <person name="Brau L."/>
            <person name="Yates R."/>
            <person name="O'Hara G."/>
            <person name="Rui T."/>
            <person name="Howieson J."/>
            <person name="Reeve W."/>
            <person name="Woyke T."/>
        </authorList>
    </citation>
    <scope>NUCLEOTIDE SEQUENCE [LARGE SCALE GENOMIC DNA]</scope>
    <source>
        <strain evidence="4 5">WSM2297</strain>
    </source>
</reference>
<evidence type="ECO:0000313" key="5">
    <source>
        <dbReference type="Proteomes" id="UP000005732"/>
    </source>
</evidence>
<dbReference type="AlphaFoldDB" id="J0CM83"/>
<feature type="domain" description="Protein CR006 P-loop" evidence="3">
    <location>
        <begin position="519"/>
        <end position="840"/>
    </location>
</feature>
<evidence type="ECO:0000256" key="1">
    <source>
        <dbReference type="SAM" id="Coils"/>
    </source>
</evidence>
<feature type="compositionally biased region" description="Basic and acidic residues" evidence="2">
    <location>
        <begin position="961"/>
        <end position="970"/>
    </location>
</feature>
<dbReference type="Gene3D" id="3.40.50.300">
    <property type="entry name" value="P-loop containing nucleotide triphosphate hydrolases"/>
    <property type="match status" value="1"/>
</dbReference>